<keyword evidence="2" id="KW-0812">Transmembrane</keyword>
<proteinExistence type="predicted"/>
<evidence type="ECO:0000256" key="1">
    <source>
        <dbReference type="SAM" id="MobiDB-lite"/>
    </source>
</evidence>
<feature type="region of interest" description="Disordered" evidence="1">
    <location>
        <begin position="329"/>
        <end position="352"/>
    </location>
</feature>
<organism evidence="3 4">
    <name type="scientific">Huiozyma naganishii (strain ATCC MYA-139 / BCRC 22969 / CBS 8797 / KCTC 17520 / NBRC 10181 / NCYC 3082 / Yp74L-3)</name>
    <name type="common">Yeast</name>
    <name type="synonym">Kazachstania naganishii</name>
    <dbReference type="NCBI Taxonomy" id="1071383"/>
    <lineage>
        <taxon>Eukaryota</taxon>
        <taxon>Fungi</taxon>
        <taxon>Dikarya</taxon>
        <taxon>Ascomycota</taxon>
        <taxon>Saccharomycotina</taxon>
        <taxon>Saccharomycetes</taxon>
        <taxon>Saccharomycetales</taxon>
        <taxon>Saccharomycetaceae</taxon>
        <taxon>Huiozyma</taxon>
    </lineage>
</organism>
<reference evidence="3 4" key="1">
    <citation type="journal article" date="2011" name="Proc. Natl. Acad. Sci. U.S.A.">
        <title>Evolutionary erosion of yeast sex chromosomes by mating-type switching accidents.</title>
        <authorList>
            <person name="Gordon J.L."/>
            <person name="Armisen D."/>
            <person name="Proux-Wera E."/>
            <person name="Oheigeartaigh S.S."/>
            <person name="Byrne K.P."/>
            <person name="Wolfe K.H."/>
        </authorList>
    </citation>
    <scope>NUCLEOTIDE SEQUENCE [LARGE SCALE GENOMIC DNA]</scope>
    <source>
        <strain evidence="4">ATCC MYA-139 / BCRC 22969 / CBS 8797 / CCRC 22969 / KCTC 17520 / NBRC 10181 / NCYC 3082</strain>
    </source>
</reference>
<evidence type="ECO:0000313" key="3">
    <source>
        <dbReference type="EMBL" id="CCK69008.1"/>
    </source>
</evidence>
<dbReference type="AlphaFoldDB" id="J7RHJ5"/>
<dbReference type="GeneID" id="34524658"/>
<feature type="compositionally biased region" description="Polar residues" evidence="1">
    <location>
        <begin position="1"/>
        <end position="28"/>
    </location>
</feature>
<keyword evidence="2" id="KW-1133">Transmembrane helix</keyword>
<dbReference type="Proteomes" id="UP000006310">
    <property type="component" value="Chromosome 2"/>
</dbReference>
<feature type="transmembrane region" description="Helical" evidence="2">
    <location>
        <begin position="468"/>
        <end position="491"/>
    </location>
</feature>
<dbReference type="EMBL" id="HE978315">
    <property type="protein sequence ID" value="CCK69008.1"/>
    <property type="molecule type" value="Genomic_DNA"/>
</dbReference>
<keyword evidence="4" id="KW-1185">Reference proteome</keyword>
<feature type="transmembrane region" description="Helical" evidence="2">
    <location>
        <begin position="518"/>
        <end position="542"/>
    </location>
</feature>
<feature type="region of interest" description="Disordered" evidence="1">
    <location>
        <begin position="209"/>
        <end position="245"/>
    </location>
</feature>
<reference evidence="4" key="2">
    <citation type="submission" date="2012-08" db="EMBL/GenBank/DDBJ databases">
        <title>Genome sequence of Kazachstania naganishii.</title>
        <authorList>
            <person name="Gordon J.L."/>
            <person name="Armisen D."/>
            <person name="Proux-Wera E."/>
            <person name="OhEigeartaigh S.S."/>
            <person name="Byrne K.P."/>
            <person name="Wolfe K.H."/>
        </authorList>
    </citation>
    <scope>NUCLEOTIDE SEQUENCE [LARGE SCALE GENOMIC DNA]</scope>
    <source>
        <strain evidence="4">ATCC MYA-139 / BCRC 22969 / CBS 8797 / CCRC 22969 / KCTC 17520 / NBRC 10181 / NCYC 3082</strain>
    </source>
</reference>
<feature type="compositionally biased region" description="Low complexity" evidence="1">
    <location>
        <begin position="420"/>
        <end position="431"/>
    </location>
</feature>
<sequence>MSSMSTPVTLSYTEDDSVTTSSGQLSDTGSEDVRGVRNSLFLEQSPTGHTRPGTHNATNDTIHTVMEPARLRRDGDRNDGFRVYIDANRYAPSTVQTQLQRDASMSSEHTGYTQYYDTVSWGLREEQDSSGLLRGFEYQRSGSGAGGASTDDSSAESVNTALLGRESRLQLRLHSRGRRHHHSPGIHACLTTRGSVQTVSTGVLMNELKTPKRDATRDTLIAPPGPSSVSTRRGGRAGPTPPHLALENAIDPEIEEAVKQLQREVGIPSEGGASSRSSISSAEEFDRTLHEFKIPRRIPTPLVPPVLLRNASRSPRSPSLIDKLLVTTARDASSQGSPLPRKETPVGAGLGISHSPPTIQLLQSVSGASRWRPHPGTRTTRSVLGSPRARDDATPWPALKRISARSLSPISEPAAGTTMSPLASRPSAARTRPPRDGTPPYAVVSVPASEEPVASTARSKEVYSPLRLAALFCVCAMLAPLYFMVGVGGVSDHELAKLVMRGAGPWPLNVDVRWLRRLCVWVGCVELLLIFAGVGIGFGVGLTR</sequence>
<gene>
    <name evidence="3" type="primary">KNAG0B05770</name>
    <name evidence="3" type="ordered locus">KNAG_0B05770</name>
</gene>
<dbReference type="RefSeq" id="XP_022463254.1">
    <property type="nucleotide sequence ID" value="XM_022606572.1"/>
</dbReference>
<name>J7RHJ5_HUIN7</name>
<dbReference type="KEGG" id="kng:KNAG_0B05770"/>
<dbReference type="OrthoDB" id="4068624at2759"/>
<dbReference type="HOGENOM" id="CLU_500635_0_0_1"/>
<feature type="region of interest" description="Disordered" evidence="1">
    <location>
        <begin position="366"/>
        <end position="443"/>
    </location>
</feature>
<evidence type="ECO:0000313" key="4">
    <source>
        <dbReference type="Proteomes" id="UP000006310"/>
    </source>
</evidence>
<evidence type="ECO:0000256" key="2">
    <source>
        <dbReference type="SAM" id="Phobius"/>
    </source>
</evidence>
<accession>J7RHJ5</accession>
<feature type="region of interest" description="Disordered" evidence="1">
    <location>
        <begin position="1"/>
        <end position="33"/>
    </location>
</feature>
<protein>
    <submittedName>
        <fullName evidence="3">Uncharacterized protein</fullName>
    </submittedName>
</protein>
<keyword evidence="2" id="KW-0472">Membrane</keyword>